<evidence type="ECO:0000256" key="2">
    <source>
        <dbReference type="ARBA" id="ARBA00007362"/>
    </source>
</evidence>
<accession>A0A4R6PX92</accession>
<dbReference type="EMBL" id="SNXO01000039">
    <property type="protein sequence ID" value="TDP50336.1"/>
    <property type="molecule type" value="Genomic_DNA"/>
</dbReference>
<comment type="subcellular location">
    <subcellularLocation>
        <location evidence="1">Cell membrane</location>
        <topology evidence="1">Multi-pass membrane protein</topology>
    </subcellularLocation>
</comment>
<dbReference type="GO" id="GO:0005886">
    <property type="term" value="C:plasma membrane"/>
    <property type="evidence" value="ECO:0007669"/>
    <property type="project" value="UniProtKB-SubCell"/>
</dbReference>
<dbReference type="AlphaFoldDB" id="A0A4R6PX92"/>
<feature type="compositionally biased region" description="Low complexity" evidence="7">
    <location>
        <begin position="1"/>
        <end position="13"/>
    </location>
</feature>
<evidence type="ECO:0000256" key="3">
    <source>
        <dbReference type="ARBA" id="ARBA00022475"/>
    </source>
</evidence>
<evidence type="ECO:0000256" key="6">
    <source>
        <dbReference type="ARBA" id="ARBA00023136"/>
    </source>
</evidence>
<feature type="transmembrane region" description="Helical" evidence="8">
    <location>
        <begin position="69"/>
        <end position="90"/>
    </location>
</feature>
<feature type="transmembrane region" description="Helical" evidence="8">
    <location>
        <begin position="283"/>
        <end position="302"/>
    </location>
</feature>
<keyword evidence="5 8" id="KW-1133">Transmembrane helix</keyword>
<dbReference type="PANTHER" id="PTHR32322">
    <property type="entry name" value="INNER MEMBRANE TRANSPORTER"/>
    <property type="match status" value="1"/>
</dbReference>
<dbReference type="InterPro" id="IPR037185">
    <property type="entry name" value="EmrE-like"/>
</dbReference>
<sequence length="337" mass="35575">MARVAAPAAAPARNQPKEVTMPQSKSKNKNKSENKIIIGCLCAIGCETIFGLSYIFTKQATNIASSLTLLSWRFVLAFLIMSICVAAGAIKINLKGKNLKPIIIVAIFDPIIYFVGETVGIGSTTASESGAFLACIPVASLIASTLVLKKKPNRPQTVGICITLAGVLMTVFAVGLTASFSVIGYMMLTVAVIAYALYGVYVEKATAFTGAEITYIMLAAGAAAFAFCAIIEGCLKGQLGTLATLPFRNMDFLTAVLYQAVGCSILAFFLSNVAIANIGMNRTASFIGISTVVSIAAGILWLHENFTAWQLVGAAVIIAGVYIANIKQKEARDDRTK</sequence>
<reference evidence="10 11" key="1">
    <citation type="submission" date="2019-03" db="EMBL/GenBank/DDBJ databases">
        <title>Genomic Encyclopedia of Type Strains, Phase IV (KMG-IV): sequencing the most valuable type-strain genomes for metagenomic binning, comparative biology and taxonomic classification.</title>
        <authorList>
            <person name="Goeker M."/>
        </authorList>
    </citation>
    <scope>NUCLEOTIDE SEQUENCE [LARGE SCALE GENOMIC DNA]</scope>
    <source>
        <strain evidence="10 11">DSM 28287</strain>
    </source>
</reference>
<protein>
    <submittedName>
        <fullName evidence="10">Drug/metabolite transporter (DMT)-like permease</fullName>
    </submittedName>
</protein>
<gene>
    <name evidence="10" type="ORF">EV211_1391</name>
</gene>
<comment type="similarity">
    <text evidence="2">Belongs to the EamA transporter family.</text>
</comment>
<dbReference type="Proteomes" id="UP000295500">
    <property type="component" value="Unassembled WGS sequence"/>
</dbReference>
<evidence type="ECO:0000256" key="1">
    <source>
        <dbReference type="ARBA" id="ARBA00004651"/>
    </source>
</evidence>
<feature type="transmembrane region" description="Helical" evidence="8">
    <location>
        <begin position="252"/>
        <end position="271"/>
    </location>
</feature>
<evidence type="ECO:0000313" key="10">
    <source>
        <dbReference type="EMBL" id="TDP50336.1"/>
    </source>
</evidence>
<evidence type="ECO:0000256" key="4">
    <source>
        <dbReference type="ARBA" id="ARBA00022692"/>
    </source>
</evidence>
<organism evidence="10 11">
    <name type="scientific">Aminicella lysinilytica</name>
    <dbReference type="NCBI Taxonomy" id="433323"/>
    <lineage>
        <taxon>Bacteria</taxon>
        <taxon>Bacillati</taxon>
        <taxon>Bacillota</taxon>
        <taxon>Clostridia</taxon>
        <taxon>Peptostreptococcales</taxon>
        <taxon>Anaerovoracaceae</taxon>
        <taxon>Aminicella</taxon>
    </lineage>
</organism>
<feature type="transmembrane region" description="Helical" evidence="8">
    <location>
        <begin position="182"/>
        <end position="201"/>
    </location>
</feature>
<feature type="transmembrane region" description="Helical" evidence="8">
    <location>
        <begin position="157"/>
        <end position="176"/>
    </location>
</feature>
<evidence type="ECO:0000256" key="8">
    <source>
        <dbReference type="SAM" id="Phobius"/>
    </source>
</evidence>
<dbReference type="SUPFAM" id="SSF103481">
    <property type="entry name" value="Multidrug resistance efflux transporter EmrE"/>
    <property type="match status" value="2"/>
</dbReference>
<comment type="caution">
    <text evidence="10">The sequence shown here is derived from an EMBL/GenBank/DDBJ whole genome shotgun (WGS) entry which is preliminary data.</text>
</comment>
<feature type="transmembrane region" description="Helical" evidence="8">
    <location>
        <begin position="36"/>
        <end position="57"/>
    </location>
</feature>
<keyword evidence="6 8" id="KW-0472">Membrane</keyword>
<dbReference type="PANTHER" id="PTHR32322:SF18">
    <property type="entry name" value="S-ADENOSYLMETHIONINE_S-ADENOSYLHOMOCYSTEINE TRANSPORTER"/>
    <property type="match status" value="1"/>
</dbReference>
<name>A0A4R6PX92_9FIRM</name>
<feature type="region of interest" description="Disordered" evidence="7">
    <location>
        <begin position="1"/>
        <end position="28"/>
    </location>
</feature>
<keyword evidence="3" id="KW-1003">Cell membrane</keyword>
<dbReference type="RefSeq" id="WP_243108589.1">
    <property type="nucleotide sequence ID" value="NZ_SNXO01000039.1"/>
</dbReference>
<dbReference type="InterPro" id="IPR050638">
    <property type="entry name" value="AA-Vitamin_Transporters"/>
</dbReference>
<keyword evidence="11" id="KW-1185">Reference proteome</keyword>
<evidence type="ECO:0000256" key="7">
    <source>
        <dbReference type="SAM" id="MobiDB-lite"/>
    </source>
</evidence>
<evidence type="ECO:0000256" key="5">
    <source>
        <dbReference type="ARBA" id="ARBA00022989"/>
    </source>
</evidence>
<proteinExistence type="inferred from homology"/>
<keyword evidence="4 8" id="KW-0812">Transmembrane</keyword>
<evidence type="ECO:0000259" key="9">
    <source>
        <dbReference type="Pfam" id="PF00892"/>
    </source>
</evidence>
<feature type="transmembrane region" description="Helical" evidence="8">
    <location>
        <begin position="102"/>
        <end position="123"/>
    </location>
</feature>
<feature type="transmembrane region" description="Helical" evidence="8">
    <location>
        <begin position="129"/>
        <end position="148"/>
    </location>
</feature>
<dbReference type="Pfam" id="PF00892">
    <property type="entry name" value="EamA"/>
    <property type="match status" value="2"/>
</dbReference>
<feature type="domain" description="EamA" evidence="9">
    <location>
        <begin position="38"/>
        <end position="171"/>
    </location>
</feature>
<dbReference type="InterPro" id="IPR000620">
    <property type="entry name" value="EamA_dom"/>
</dbReference>
<feature type="transmembrane region" description="Helical" evidence="8">
    <location>
        <begin position="213"/>
        <end position="232"/>
    </location>
</feature>
<evidence type="ECO:0000313" key="11">
    <source>
        <dbReference type="Proteomes" id="UP000295500"/>
    </source>
</evidence>
<feature type="transmembrane region" description="Helical" evidence="8">
    <location>
        <begin position="308"/>
        <end position="326"/>
    </location>
</feature>
<feature type="domain" description="EamA" evidence="9">
    <location>
        <begin position="183"/>
        <end position="325"/>
    </location>
</feature>
<dbReference type="Gene3D" id="1.10.3730.20">
    <property type="match status" value="1"/>
</dbReference>